<protein>
    <recommendedName>
        <fullName evidence="5">F-box domain-containing protein</fullName>
    </recommendedName>
</protein>
<sequence>MATASSHVNSEAAAKVGEGALRNLPTDAFVEILLRLLLRSLWRCRFVSQYWRAVIDERTPRSQPKALVFCMANDYQSSSTYVIDNLALADGRFREIWRRRCPAMIGTCNGLLCLFDSSRNVTLMNPVTDETLVIPRHPRQSTLTWKTYSFGFHLPTGLYKIVRLRYACRFYVLEVYTLGDASWHDVRVPGGSTYRIDADVISVDGSTFWLTHDAGQVASFDLGHESITNVPLPVKVGPDCYYNRCHLTEVHGRLGLAVSTDQNPALVKLEVWVLGEGRERHKWSRKYRVQMEGVEQQLARPHFAHGEYVLTTDTRTWEQHMHGEPAEVFGHRLLDKGTPLVSGEVFVRIRDPGTAVAGITTNSCLRGTFAYVETTEPLGCYRLDS</sequence>
<dbReference type="Pfam" id="PF08268">
    <property type="entry name" value="FBA_3"/>
    <property type="match status" value="1"/>
</dbReference>
<keyword evidence="4" id="KW-1185">Reference proteome</keyword>
<dbReference type="Gramene" id="TVU05366">
    <property type="protein sequence ID" value="TVU05366"/>
    <property type="gene ID" value="EJB05_48525"/>
</dbReference>
<comment type="caution">
    <text evidence="3">The sequence shown here is derived from an EMBL/GenBank/DDBJ whole genome shotgun (WGS) entry which is preliminary data.</text>
</comment>
<evidence type="ECO:0000259" key="1">
    <source>
        <dbReference type="Pfam" id="PF00646"/>
    </source>
</evidence>
<dbReference type="InterPro" id="IPR001810">
    <property type="entry name" value="F-box_dom"/>
</dbReference>
<dbReference type="NCBIfam" id="TIGR01640">
    <property type="entry name" value="F_box_assoc_1"/>
    <property type="match status" value="1"/>
</dbReference>
<dbReference type="EMBL" id="RWGY01000051">
    <property type="protein sequence ID" value="TVU05366.1"/>
    <property type="molecule type" value="Genomic_DNA"/>
</dbReference>
<dbReference type="Proteomes" id="UP000324897">
    <property type="component" value="Unassembled WGS sequence"/>
</dbReference>
<feature type="non-terminal residue" evidence="3">
    <location>
        <position position="1"/>
    </location>
</feature>
<dbReference type="Gene3D" id="1.20.1280.50">
    <property type="match status" value="1"/>
</dbReference>
<dbReference type="OrthoDB" id="665134at2759"/>
<dbReference type="InterPro" id="IPR013187">
    <property type="entry name" value="F-box-assoc_dom_typ3"/>
</dbReference>
<dbReference type="PANTHER" id="PTHR31672:SF13">
    <property type="entry name" value="F-BOX PROTEIN CPR30-LIKE"/>
    <property type="match status" value="1"/>
</dbReference>
<evidence type="ECO:0000313" key="4">
    <source>
        <dbReference type="Proteomes" id="UP000324897"/>
    </source>
</evidence>
<evidence type="ECO:0008006" key="5">
    <source>
        <dbReference type="Google" id="ProtNLM"/>
    </source>
</evidence>
<name>A0A5J9T1V8_9POAL</name>
<dbReference type="AlphaFoldDB" id="A0A5J9T1V8"/>
<proteinExistence type="predicted"/>
<dbReference type="InterPro" id="IPR036047">
    <property type="entry name" value="F-box-like_dom_sf"/>
</dbReference>
<dbReference type="InterPro" id="IPR050796">
    <property type="entry name" value="SCF_F-box_component"/>
</dbReference>
<dbReference type="PANTHER" id="PTHR31672">
    <property type="entry name" value="BNACNNG10540D PROTEIN"/>
    <property type="match status" value="1"/>
</dbReference>
<dbReference type="Pfam" id="PF00646">
    <property type="entry name" value="F-box"/>
    <property type="match status" value="1"/>
</dbReference>
<gene>
    <name evidence="3" type="ORF">EJB05_48525</name>
</gene>
<feature type="domain" description="F-box" evidence="1">
    <location>
        <begin position="22"/>
        <end position="57"/>
    </location>
</feature>
<organism evidence="3 4">
    <name type="scientific">Eragrostis curvula</name>
    <name type="common">weeping love grass</name>
    <dbReference type="NCBI Taxonomy" id="38414"/>
    <lineage>
        <taxon>Eukaryota</taxon>
        <taxon>Viridiplantae</taxon>
        <taxon>Streptophyta</taxon>
        <taxon>Embryophyta</taxon>
        <taxon>Tracheophyta</taxon>
        <taxon>Spermatophyta</taxon>
        <taxon>Magnoliopsida</taxon>
        <taxon>Liliopsida</taxon>
        <taxon>Poales</taxon>
        <taxon>Poaceae</taxon>
        <taxon>PACMAD clade</taxon>
        <taxon>Chloridoideae</taxon>
        <taxon>Eragrostideae</taxon>
        <taxon>Eragrostidinae</taxon>
        <taxon>Eragrostis</taxon>
    </lineage>
</organism>
<evidence type="ECO:0000259" key="2">
    <source>
        <dbReference type="Pfam" id="PF08268"/>
    </source>
</evidence>
<evidence type="ECO:0000313" key="3">
    <source>
        <dbReference type="EMBL" id="TVU05366.1"/>
    </source>
</evidence>
<feature type="domain" description="F-box associated beta-propeller type 3" evidence="2">
    <location>
        <begin position="102"/>
        <end position="292"/>
    </location>
</feature>
<dbReference type="SUPFAM" id="SSF81383">
    <property type="entry name" value="F-box domain"/>
    <property type="match status" value="1"/>
</dbReference>
<reference evidence="3 4" key="1">
    <citation type="journal article" date="2019" name="Sci. Rep.">
        <title>A high-quality genome of Eragrostis curvula grass provides insights into Poaceae evolution and supports new strategies to enhance forage quality.</title>
        <authorList>
            <person name="Carballo J."/>
            <person name="Santos B.A.C.M."/>
            <person name="Zappacosta D."/>
            <person name="Garbus I."/>
            <person name="Selva J.P."/>
            <person name="Gallo C.A."/>
            <person name="Diaz A."/>
            <person name="Albertini E."/>
            <person name="Caccamo M."/>
            <person name="Echenique V."/>
        </authorList>
    </citation>
    <scope>NUCLEOTIDE SEQUENCE [LARGE SCALE GENOMIC DNA]</scope>
    <source>
        <strain evidence="4">cv. Victoria</strain>
        <tissue evidence="3">Leaf</tissue>
    </source>
</reference>
<dbReference type="InterPro" id="IPR017451">
    <property type="entry name" value="F-box-assoc_interact_dom"/>
</dbReference>
<accession>A0A5J9T1V8</accession>